<gene>
    <name evidence="5" type="ORF">KC19_12G113100</name>
</gene>
<dbReference type="Proteomes" id="UP000822688">
    <property type="component" value="Chromosome 12"/>
</dbReference>
<dbReference type="GO" id="GO:0003677">
    <property type="term" value="F:DNA binding"/>
    <property type="evidence" value="ECO:0007669"/>
    <property type="project" value="UniProtKB-KW"/>
</dbReference>
<evidence type="ECO:0000256" key="2">
    <source>
        <dbReference type="ARBA" id="ARBA00023125"/>
    </source>
</evidence>
<proteinExistence type="predicted"/>
<dbReference type="Gene3D" id="2.40.330.10">
    <property type="entry name" value="DNA-binding pseudobarrel domain"/>
    <property type="match status" value="1"/>
</dbReference>
<keyword evidence="1" id="KW-0805">Transcription regulation</keyword>
<dbReference type="CDD" id="cd10017">
    <property type="entry name" value="B3_DNA"/>
    <property type="match status" value="1"/>
</dbReference>
<evidence type="ECO:0000313" key="6">
    <source>
        <dbReference type="Proteomes" id="UP000822688"/>
    </source>
</evidence>
<keyword evidence="3" id="KW-0804">Transcription</keyword>
<organism evidence="5 6">
    <name type="scientific">Ceratodon purpureus</name>
    <name type="common">Fire moss</name>
    <name type="synonym">Dicranum purpureum</name>
    <dbReference type="NCBI Taxonomy" id="3225"/>
    <lineage>
        <taxon>Eukaryota</taxon>
        <taxon>Viridiplantae</taxon>
        <taxon>Streptophyta</taxon>
        <taxon>Embryophyta</taxon>
        <taxon>Bryophyta</taxon>
        <taxon>Bryophytina</taxon>
        <taxon>Bryopsida</taxon>
        <taxon>Dicranidae</taxon>
        <taxon>Pseudoditrichales</taxon>
        <taxon>Ditrichaceae</taxon>
        <taxon>Ceratodon</taxon>
    </lineage>
</organism>
<dbReference type="SUPFAM" id="SSF101936">
    <property type="entry name" value="DNA-binding pseudobarrel domain"/>
    <property type="match status" value="1"/>
</dbReference>
<dbReference type="InterPro" id="IPR015300">
    <property type="entry name" value="DNA-bd_pseudobarrel_sf"/>
</dbReference>
<evidence type="ECO:0000256" key="4">
    <source>
        <dbReference type="ARBA" id="ARBA00023242"/>
    </source>
</evidence>
<evidence type="ECO:0000256" key="1">
    <source>
        <dbReference type="ARBA" id="ARBA00023015"/>
    </source>
</evidence>
<dbReference type="EMBL" id="CM026433">
    <property type="protein sequence ID" value="KAG0554713.1"/>
    <property type="molecule type" value="Genomic_DNA"/>
</dbReference>
<reference evidence="5" key="1">
    <citation type="submission" date="2020-06" db="EMBL/GenBank/DDBJ databases">
        <title>WGS assembly of Ceratodon purpureus strain R40.</title>
        <authorList>
            <person name="Carey S.B."/>
            <person name="Jenkins J."/>
            <person name="Shu S."/>
            <person name="Lovell J.T."/>
            <person name="Sreedasyam A."/>
            <person name="Maumus F."/>
            <person name="Tiley G.P."/>
            <person name="Fernandez-Pozo N."/>
            <person name="Barry K."/>
            <person name="Chen C."/>
            <person name="Wang M."/>
            <person name="Lipzen A."/>
            <person name="Daum C."/>
            <person name="Saski C.A."/>
            <person name="Payton A.C."/>
            <person name="Mcbreen J.C."/>
            <person name="Conrad R.E."/>
            <person name="Kollar L.M."/>
            <person name="Olsson S."/>
            <person name="Huttunen S."/>
            <person name="Landis J.B."/>
            <person name="Wickett N.J."/>
            <person name="Johnson M.G."/>
            <person name="Rensing S.A."/>
            <person name="Grimwood J."/>
            <person name="Schmutz J."/>
            <person name="Mcdaniel S.F."/>
        </authorList>
    </citation>
    <scope>NUCLEOTIDE SEQUENCE</scope>
    <source>
        <strain evidence="5">R40</strain>
    </source>
</reference>
<evidence type="ECO:0008006" key="7">
    <source>
        <dbReference type="Google" id="ProtNLM"/>
    </source>
</evidence>
<dbReference type="InterPro" id="IPR003340">
    <property type="entry name" value="B3_DNA-bd"/>
</dbReference>
<evidence type="ECO:0000256" key="3">
    <source>
        <dbReference type="ARBA" id="ARBA00023163"/>
    </source>
</evidence>
<sequence>MHMPTTSLDSPAIAKLHNPSNITEVIMDSDASEVNSMLESSIIDDLQNNASSASCSTPHTNDVQPRIPRQGQSIQIARARTIHQLRNELQQLARVLLPSFTKRLVSYNVYDGAGNTCGAILEVPSSFLRAHAIQLEAAHVRLQGICEESPVRAVTANSRRPMHNPNGEPILYLGWGDFVRENALRAGQELVFTLAAESFFEVREVRGTAI</sequence>
<keyword evidence="6" id="KW-1185">Reference proteome</keyword>
<evidence type="ECO:0000313" key="5">
    <source>
        <dbReference type="EMBL" id="KAG0554713.1"/>
    </source>
</evidence>
<keyword evidence="2" id="KW-0238">DNA-binding</keyword>
<comment type="caution">
    <text evidence="5">The sequence shown here is derived from an EMBL/GenBank/DDBJ whole genome shotgun (WGS) entry which is preliminary data.</text>
</comment>
<accession>A0A8T0G607</accession>
<protein>
    <recommendedName>
        <fullName evidence="7">TF-B3 domain-containing protein</fullName>
    </recommendedName>
</protein>
<name>A0A8T0G607_CERPU</name>
<keyword evidence="4" id="KW-0539">Nucleus</keyword>
<dbReference type="AlphaFoldDB" id="A0A8T0G607"/>